<keyword evidence="9" id="KW-1185">Reference proteome</keyword>
<evidence type="ECO:0000256" key="4">
    <source>
        <dbReference type="ARBA" id="ARBA00023136"/>
    </source>
</evidence>
<evidence type="ECO:0000256" key="7">
    <source>
        <dbReference type="SAM" id="SignalP"/>
    </source>
</evidence>
<evidence type="ECO:0000256" key="3">
    <source>
        <dbReference type="ARBA" id="ARBA00022729"/>
    </source>
</evidence>
<dbReference type="PANTHER" id="PTHR38776:SF1">
    <property type="entry name" value="MLTA-INTERACTING PROTEIN-RELATED"/>
    <property type="match status" value="1"/>
</dbReference>
<feature type="compositionally biased region" description="Pro residues" evidence="6">
    <location>
        <begin position="31"/>
        <end position="41"/>
    </location>
</feature>
<evidence type="ECO:0008006" key="10">
    <source>
        <dbReference type="Google" id="ProtNLM"/>
    </source>
</evidence>
<dbReference type="Proteomes" id="UP000634139">
    <property type="component" value="Unassembled WGS sequence"/>
</dbReference>
<gene>
    <name evidence="8" type="ORF">GCM10011617_30740</name>
</gene>
<evidence type="ECO:0000256" key="6">
    <source>
        <dbReference type="SAM" id="MobiDB-lite"/>
    </source>
</evidence>
<sequence>MIDLKHTLGGAIAATAALSMTIPALAQAPDSGPPAGMPKPPAGDRFTIGIGGGIGPDHEGSNETDFQPGGVMQGRISGFDVQVRGTNIYVDLIRDKPGSDTNLTFGPVAQVRLDRTGTIRDPRIAALGDRKTAVELGGYVGVGKRGVLIPPDSVNVELSFVHDMAGAHGSYILSPSVSYSTPLSRQTYARLVLSADYVGEGFGRTYFDVTPAGAAASGLTAYGVQGGGFKSAGSVLLLVHDLGGDPFTGVGLFALGGYKRLLGKYAASPVVRDAGSASQGFGVAGVTYSF</sequence>
<evidence type="ECO:0000256" key="5">
    <source>
        <dbReference type="ARBA" id="ARBA00023237"/>
    </source>
</evidence>
<keyword evidence="5" id="KW-0998">Cell outer membrane</keyword>
<proteinExistence type="inferred from homology"/>
<reference evidence="8" key="2">
    <citation type="submission" date="2020-09" db="EMBL/GenBank/DDBJ databases">
        <authorList>
            <person name="Sun Q."/>
            <person name="Kim S."/>
        </authorList>
    </citation>
    <scope>NUCLEOTIDE SEQUENCE</scope>
    <source>
        <strain evidence="8">KCTC 32422</strain>
    </source>
</reference>
<accession>A0A918RSF3</accession>
<feature type="signal peptide" evidence="7">
    <location>
        <begin position="1"/>
        <end position="26"/>
    </location>
</feature>
<dbReference type="InterPro" id="IPR010583">
    <property type="entry name" value="MipA"/>
</dbReference>
<evidence type="ECO:0000256" key="2">
    <source>
        <dbReference type="ARBA" id="ARBA00005722"/>
    </source>
</evidence>
<evidence type="ECO:0000313" key="9">
    <source>
        <dbReference type="Proteomes" id="UP000634139"/>
    </source>
</evidence>
<reference evidence="8" key="1">
    <citation type="journal article" date="2014" name="Int. J. Syst. Evol. Microbiol.">
        <title>Complete genome sequence of Corynebacterium casei LMG S-19264T (=DSM 44701T), isolated from a smear-ripened cheese.</title>
        <authorList>
            <consortium name="US DOE Joint Genome Institute (JGI-PGF)"/>
            <person name="Walter F."/>
            <person name="Albersmeier A."/>
            <person name="Kalinowski J."/>
            <person name="Ruckert C."/>
        </authorList>
    </citation>
    <scope>NUCLEOTIDE SEQUENCE</scope>
    <source>
        <strain evidence="8">KCTC 32422</strain>
    </source>
</reference>
<comment type="caution">
    <text evidence="8">The sequence shown here is derived from an EMBL/GenBank/DDBJ whole genome shotgun (WGS) entry which is preliminary data.</text>
</comment>
<feature type="region of interest" description="Disordered" evidence="6">
    <location>
        <begin position="29"/>
        <end position="67"/>
    </location>
</feature>
<organism evidence="8 9">
    <name type="scientific">Novosphingobium arvoryzae</name>
    <dbReference type="NCBI Taxonomy" id="1256514"/>
    <lineage>
        <taxon>Bacteria</taxon>
        <taxon>Pseudomonadati</taxon>
        <taxon>Pseudomonadota</taxon>
        <taxon>Alphaproteobacteria</taxon>
        <taxon>Sphingomonadales</taxon>
        <taxon>Sphingomonadaceae</taxon>
        <taxon>Novosphingobium</taxon>
    </lineage>
</organism>
<dbReference type="EMBL" id="BMZD01000013">
    <property type="protein sequence ID" value="GHA08008.1"/>
    <property type="molecule type" value="Genomic_DNA"/>
</dbReference>
<dbReference type="AlphaFoldDB" id="A0A918RSF3"/>
<name>A0A918RSF3_9SPHN</name>
<evidence type="ECO:0000256" key="1">
    <source>
        <dbReference type="ARBA" id="ARBA00004442"/>
    </source>
</evidence>
<evidence type="ECO:0000313" key="8">
    <source>
        <dbReference type="EMBL" id="GHA08008.1"/>
    </source>
</evidence>
<dbReference type="PANTHER" id="PTHR38776">
    <property type="entry name" value="MLTA-INTERACTING PROTEIN-RELATED"/>
    <property type="match status" value="1"/>
</dbReference>
<comment type="similarity">
    <text evidence="2">Belongs to the MipA/OmpV family.</text>
</comment>
<keyword evidence="3 7" id="KW-0732">Signal</keyword>
<keyword evidence="4" id="KW-0472">Membrane</keyword>
<comment type="subcellular location">
    <subcellularLocation>
        <location evidence="1">Cell outer membrane</location>
    </subcellularLocation>
</comment>
<protein>
    <recommendedName>
        <fullName evidence="10">Outer membrane scaffolding protein for murein synthesis, MipA/OmpV family</fullName>
    </recommendedName>
</protein>
<dbReference type="GO" id="GO:0009279">
    <property type="term" value="C:cell outer membrane"/>
    <property type="evidence" value="ECO:0007669"/>
    <property type="project" value="UniProtKB-SubCell"/>
</dbReference>
<feature type="chain" id="PRO_5036675793" description="Outer membrane scaffolding protein for murein synthesis, MipA/OmpV family" evidence="7">
    <location>
        <begin position="27"/>
        <end position="290"/>
    </location>
</feature>
<dbReference type="Pfam" id="PF06629">
    <property type="entry name" value="MipA"/>
    <property type="match status" value="1"/>
</dbReference>